<name>A0A0J6I3U2_COCPO</name>
<accession>A0A0J6I3U2</accession>
<dbReference type="AlphaFoldDB" id="A0A0J6I3U2"/>
<dbReference type="SUPFAM" id="SSF54593">
    <property type="entry name" value="Glyoxalase/Bleomycin resistance protein/Dihydroxybiphenyl dioxygenase"/>
    <property type="match status" value="1"/>
</dbReference>
<gene>
    <name evidence="1" type="ORF">CPAG_02387</name>
</gene>
<protein>
    <recommendedName>
        <fullName evidence="3">Glyoxalase-like domain-containing protein</fullName>
    </recommendedName>
</protein>
<sequence>MSYNGEILPGPAPTRLRQIALVAHDIDRAESLLTSVLGTEVIFIDPGVAKWGLRNILVAIGGDVIEVVSPTKSGTTAGRLLSKRGDGGYMIIMQTMDADWRRAFIESKGLGKVIFSHRLPDSVCIQYHPKRIKGGMMPELDSHRATPANPEPLASQFSQWHACGSDYASYSAGMRRCSHLHLVGIHCRLEPGDLDIEAALNQWEEVFGVPRTRENLQFTNAWMSFVEGKEGASDGLVSITIAVQGKQKLDRIFSAARSFDLPHGDGWIDMLGLRWHFVLSNDAAKL</sequence>
<dbReference type="OrthoDB" id="4179687at2759"/>
<evidence type="ECO:0000313" key="1">
    <source>
        <dbReference type="EMBL" id="KMM66047.1"/>
    </source>
</evidence>
<dbReference type="InterPro" id="IPR029068">
    <property type="entry name" value="Glyas_Bleomycin-R_OHBP_Dase"/>
</dbReference>
<reference evidence="2" key="3">
    <citation type="journal article" date="2010" name="Genome Res.">
        <title>Population genomic sequencing of Coccidioides fungi reveals recent hybridization and transposon control.</title>
        <authorList>
            <person name="Neafsey D.E."/>
            <person name="Barker B.M."/>
            <person name="Sharpton T.J."/>
            <person name="Stajich J.E."/>
            <person name="Park D.J."/>
            <person name="Whiston E."/>
            <person name="Hung C.-Y."/>
            <person name="McMahan C."/>
            <person name="White J."/>
            <person name="Sykes S."/>
            <person name="Heiman D."/>
            <person name="Young S."/>
            <person name="Zeng Q."/>
            <person name="Abouelleil A."/>
            <person name="Aftuck L."/>
            <person name="Bessette D."/>
            <person name="Brown A."/>
            <person name="FitzGerald M."/>
            <person name="Lui A."/>
            <person name="Macdonald J.P."/>
            <person name="Priest M."/>
            <person name="Orbach M.J."/>
            <person name="Galgiani J.N."/>
            <person name="Kirkland T.N."/>
            <person name="Cole G.T."/>
            <person name="Birren B.W."/>
            <person name="Henn M.R."/>
            <person name="Taylor J.W."/>
            <person name="Rounsley S.D."/>
        </authorList>
    </citation>
    <scope>NUCLEOTIDE SEQUENCE [LARGE SCALE GENOMIC DNA]</scope>
    <source>
        <strain evidence="2">RMSCC 3488</strain>
    </source>
</reference>
<dbReference type="Proteomes" id="UP000054567">
    <property type="component" value="Unassembled WGS sequence"/>
</dbReference>
<dbReference type="Gene3D" id="3.10.180.10">
    <property type="entry name" value="2,3-Dihydroxybiphenyl 1,2-Dioxygenase, domain 1"/>
    <property type="match status" value="1"/>
</dbReference>
<reference evidence="2" key="2">
    <citation type="journal article" date="2009" name="Genome Res.">
        <title>Comparative genomic analyses of the human fungal pathogens Coccidioides and their relatives.</title>
        <authorList>
            <person name="Sharpton T.J."/>
            <person name="Stajich J.E."/>
            <person name="Rounsley S.D."/>
            <person name="Gardner M.J."/>
            <person name="Wortman J.R."/>
            <person name="Jordar V.S."/>
            <person name="Maiti R."/>
            <person name="Kodira C.D."/>
            <person name="Neafsey D.E."/>
            <person name="Zeng Q."/>
            <person name="Hung C.-Y."/>
            <person name="McMahan C."/>
            <person name="Muszewska A."/>
            <person name="Grynberg M."/>
            <person name="Mandel M.A."/>
            <person name="Kellner E.M."/>
            <person name="Barker B.M."/>
            <person name="Galgiani J.N."/>
            <person name="Orbach M.J."/>
            <person name="Kirkland T.N."/>
            <person name="Cole G.T."/>
            <person name="Henn M.R."/>
            <person name="Birren B.W."/>
            <person name="Taylor J.W."/>
        </authorList>
    </citation>
    <scope>NUCLEOTIDE SEQUENCE [LARGE SCALE GENOMIC DNA]</scope>
    <source>
        <strain evidence="2">RMSCC 3488</strain>
    </source>
</reference>
<organism evidence="1 2">
    <name type="scientific">Coccidioides posadasii RMSCC 3488</name>
    <dbReference type="NCBI Taxonomy" id="454284"/>
    <lineage>
        <taxon>Eukaryota</taxon>
        <taxon>Fungi</taxon>
        <taxon>Dikarya</taxon>
        <taxon>Ascomycota</taxon>
        <taxon>Pezizomycotina</taxon>
        <taxon>Eurotiomycetes</taxon>
        <taxon>Eurotiomycetidae</taxon>
        <taxon>Onygenales</taxon>
        <taxon>Onygenaceae</taxon>
        <taxon>Coccidioides</taxon>
    </lineage>
</organism>
<evidence type="ECO:0008006" key="3">
    <source>
        <dbReference type="Google" id="ProtNLM"/>
    </source>
</evidence>
<dbReference type="EMBL" id="DS268109">
    <property type="protein sequence ID" value="KMM66047.1"/>
    <property type="molecule type" value="Genomic_DNA"/>
</dbReference>
<evidence type="ECO:0000313" key="2">
    <source>
        <dbReference type="Proteomes" id="UP000054567"/>
    </source>
</evidence>
<dbReference type="VEuPathDB" id="FungiDB:CPAG_02387"/>
<reference evidence="1 2" key="1">
    <citation type="submission" date="2007-06" db="EMBL/GenBank/DDBJ databases">
        <title>The Genome Sequence of Coccidioides posadasii RMSCC_3488.</title>
        <authorList>
            <consortium name="Coccidioides Genome Resources Consortium"/>
            <consortium name="The Broad Institute Genome Sequencing Platform"/>
            <person name="Henn M.R."/>
            <person name="Sykes S."/>
            <person name="Young S."/>
            <person name="Jaffe D."/>
            <person name="Berlin A."/>
            <person name="Alvarez P."/>
            <person name="Butler J."/>
            <person name="Gnerre S."/>
            <person name="Grabherr M."/>
            <person name="Mauceli E."/>
            <person name="Brockman W."/>
            <person name="Kodira C."/>
            <person name="Alvarado L."/>
            <person name="Zeng Q."/>
            <person name="Crawford M."/>
            <person name="Antoine C."/>
            <person name="Devon K."/>
            <person name="Galgiani J."/>
            <person name="Orsborn K."/>
            <person name="Lewis M.L."/>
            <person name="Nusbaum C."/>
            <person name="Galagan J."/>
            <person name="Birren B."/>
        </authorList>
    </citation>
    <scope>NUCLEOTIDE SEQUENCE [LARGE SCALE GENOMIC DNA]</scope>
    <source>
        <strain evidence="1 2">RMSCC 3488</strain>
    </source>
</reference>
<proteinExistence type="predicted"/>